<dbReference type="EMBL" id="BGPR01001271">
    <property type="protein sequence ID" value="GBM49778.1"/>
    <property type="molecule type" value="Genomic_DNA"/>
</dbReference>
<reference evidence="1 3" key="1">
    <citation type="journal article" date="2019" name="Sci. Rep.">
        <title>Orb-weaving spider Araneus ventricosus genome elucidates the spidroin gene catalogue.</title>
        <authorList>
            <person name="Kono N."/>
            <person name="Nakamura H."/>
            <person name="Ohtoshi R."/>
            <person name="Moran D.A.P."/>
            <person name="Shinohara A."/>
            <person name="Yoshida Y."/>
            <person name="Fujiwara M."/>
            <person name="Mori M."/>
            <person name="Tomita M."/>
            <person name="Arakawa K."/>
        </authorList>
    </citation>
    <scope>NUCLEOTIDE SEQUENCE [LARGE SCALE GENOMIC DNA]</scope>
</reference>
<evidence type="ECO:0000313" key="2">
    <source>
        <dbReference type="EMBL" id="GBM49778.1"/>
    </source>
</evidence>
<gene>
    <name evidence="1" type="ORF">AVEN_60506_1</name>
    <name evidence="2" type="ORF">AVEN_60508_1</name>
</gene>
<keyword evidence="3" id="KW-1185">Reference proteome</keyword>
<accession>A0A4Y2GAF9</accession>
<protein>
    <submittedName>
        <fullName evidence="1">Uncharacterized protein</fullName>
    </submittedName>
</protein>
<evidence type="ECO:0000313" key="3">
    <source>
        <dbReference type="Proteomes" id="UP000499080"/>
    </source>
</evidence>
<proteinExistence type="predicted"/>
<dbReference type="Proteomes" id="UP000499080">
    <property type="component" value="Unassembled WGS sequence"/>
</dbReference>
<comment type="caution">
    <text evidence="1">The sequence shown here is derived from an EMBL/GenBank/DDBJ whole genome shotgun (WGS) entry which is preliminary data.</text>
</comment>
<evidence type="ECO:0000313" key="1">
    <source>
        <dbReference type="EMBL" id="GBM49776.1"/>
    </source>
</evidence>
<sequence>MVWLRVPAEMPSSSTRAAKLLIPSFSTHLRCEVGILIYQFRKVGHPGRFKYSSDLAILCDFTLYLSESTHPIYNTAIYSKIAKKICICFQDEIFLGESTVTRRELNVFKWNNVQMEIVTRCSCRRFLKIP</sequence>
<dbReference type="EMBL" id="BGPR01001271">
    <property type="protein sequence ID" value="GBM49776.1"/>
    <property type="molecule type" value="Genomic_DNA"/>
</dbReference>
<name>A0A4Y2GAF9_ARAVE</name>
<dbReference type="AlphaFoldDB" id="A0A4Y2GAF9"/>
<organism evidence="1 3">
    <name type="scientific">Araneus ventricosus</name>
    <name type="common">Orbweaver spider</name>
    <name type="synonym">Epeira ventricosa</name>
    <dbReference type="NCBI Taxonomy" id="182803"/>
    <lineage>
        <taxon>Eukaryota</taxon>
        <taxon>Metazoa</taxon>
        <taxon>Ecdysozoa</taxon>
        <taxon>Arthropoda</taxon>
        <taxon>Chelicerata</taxon>
        <taxon>Arachnida</taxon>
        <taxon>Araneae</taxon>
        <taxon>Araneomorphae</taxon>
        <taxon>Entelegynae</taxon>
        <taxon>Araneoidea</taxon>
        <taxon>Araneidae</taxon>
        <taxon>Araneus</taxon>
    </lineage>
</organism>